<gene>
    <name evidence="1" type="ORF">T12_14620</name>
</gene>
<evidence type="ECO:0000313" key="1">
    <source>
        <dbReference type="EMBL" id="KRY07420.1"/>
    </source>
</evidence>
<keyword evidence="2" id="KW-1185">Reference proteome</keyword>
<protein>
    <submittedName>
        <fullName evidence="1">Uncharacterized protein</fullName>
    </submittedName>
</protein>
<evidence type="ECO:0000313" key="2">
    <source>
        <dbReference type="Proteomes" id="UP000054783"/>
    </source>
</evidence>
<accession>A0A0V0Z4X4</accession>
<comment type="caution">
    <text evidence="1">The sequence shown here is derived from an EMBL/GenBank/DDBJ whole genome shotgun (WGS) entry which is preliminary data.</text>
</comment>
<proteinExistence type="predicted"/>
<reference evidence="1 2" key="1">
    <citation type="submission" date="2015-01" db="EMBL/GenBank/DDBJ databases">
        <title>Evolution of Trichinella species and genotypes.</title>
        <authorList>
            <person name="Korhonen P.K."/>
            <person name="Edoardo P."/>
            <person name="Giuseppe L.R."/>
            <person name="Gasser R.B."/>
        </authorList>
    </citation>
    <scope>NUCLEOTIDE SEQUENCE [LARGE SCALE GENOMIC DNA]</scope>
    <source>
        <strain evidence="1">ISS2496</strain>
    </source>
</reference>
<dbReference type="EMBL" id="JYDQ01000467">
    <property type="protein sequence ID" value="KRY07420.1"/>
    <property type="molecule type" value="Genomic_DNA"/>
</dbReference>
<organism evidence="1 2">
    <name type="scientific">Trichinella patagoniensis</name>
    <dbReference type="NCBI Taxonomy" id="990121"/>
    <lineage>
        <taxon>Eukaryota</taxon>
        <taxon>Metazoa</taxon>
        <taxon>Ecdysozoa</taxon>
        <taxon>Nematoda</taxon>
        <taxon>Enoplea</taxon>
        <taxon>Dorylaimia</taxon>
        <taxon>Trichinellida</taxon>
        <taxon>Trichinellidae</taxon>
        <taxon>Trichinella</taxon>
    </lineage>
</organism>
<dbReference type="Proteomes" id="UP000054783">
    <property type="component" value="Unassembled WGS sequence"/>
</dbReference>
<sequence>MGNFPIVFNQNLQDSLMYRYVNISIKRIQNFEKNIFHPKRENSIVYSPRNFENPIFLQK</sequence>
<dbReference type="AlphaFoldDB" id="A0A0V0Z4X4"/>
<name>A0A0V0Z4X4_9BILA</name>
<dbReference type="OrthoDB" id="5933480at2759"/>